<dbReference type="AlphaFoldDB" id="A0A399J5H5"/>
<sequence length="228" mass="24836">MQKPSRCALRSTAATIAAAALLTGISSAPARAEIEVNLFTGYQTAPHSRVKGTSPTNGDFNALIGWEGKSFDMPPYYGVRATWWRDDNWGVGLEFTHDKVYADEDDMAAAGFSHLEFTDGLNIITVNASRRWQNQWGNITPYVSGGIGISIPHVEVTPTGGQKTFEYQYGGPAMRLTAGASYPISDQWSLFGEYQFTASRNETDLSGGGNLDTRIFTNALNVGVGFRF</sequence>
<name>A0A399J5H5_9RHOB</name>
<dbReference type="InterPro" id="IPR027385">
    <property type="entry name" value="Beta-barrel_OMP"/>
</dbReference>
<keyword evidence="1 2" id="KW-0732">Signal</keyword>
<evidence type="ECO:0000313" key="4">
    <source>
        <dbReference type="EMBL" id="RII40430.1"/>
    </source>
</evidence>
<dbReference type="InterPro" id="IPR011250">
    <property type="entry name" value="OMP/PagP_B-barrel"/>
</dbReference>
<accession>A0A399J5H5</accession>
<dbReference type="Gene3D" id="2.40.160.20">
    <property type="match status" value="1"/>
</dbReference>
<evidence type="ECO:0000259" key="3">
    <source>
        <dbReference type="Pfam" id="PF13505"/>
    </source>
</evidence>
<feature type="chain" id="PRO_5017429097" evidence="2">
    <location>
        <begin position="33"/>
        <end position="228"/>
    </location>
</feature>
<keyword evidence="5" id="KW-1185">Reference proteome</keyword>
<dbReference type="EMBL" id="QWJJ01000002">
    <property type="protein sequence ID" value="RII40430.1"/>
    <property type="molecule type" value="Genomic_DNA"/>
</dbReference>
<dbReference type="SUPFAM" id="SSF56925">
    <property type="entry name" value="OMPA-like"/>
    <property type="match status" value="1"/>
</dbReference>
<feature type="signal peptide" evidence="2">
    <location>
        <begin position="1"/>
        <end position="32"/>
    </location>
</feature>
<organism evidence="4 5">
    <name type="scientific">Pseudooceanicola sediminis</name>
    <dbReference type="NCBI Taxonomy" id="2211117"/>
    <lineage>
        <taxon>Bacteria</taxon>
        <taxon>Pseudomonadati</taxon>
        <taxon>Pseudomonadota</taxon>
        <taxon>Alphaproteobacteria</taxon>
        <taxon>Rhodobacterales</taxon>
        <taxon>Paracoccaceae</taxon>
        <taxon>Pseudooceanicola</taxon>
    </lineage>
</organism>
<dbReference type="OrthoDB" id="9810784at2"/>
<dbReference type="Pfam" id="PF13505">
    <property type="entry name" value="OMP_b-brl"/>
    <property type="match status" value="1"/>
</dbReference>
<proteinExistence type="predicted"/>
<evidence type="ECO:0000256" key="1">
    <source>
        <dbReference type="ARBA" id="ARBA00022729"/>
    </source>
</evidence>
<dbReference type="Proteomes" id="UP000265848">
    <property type="component" value="Unassembled WGS sequence"/>
</dbReference>
<reference evidence="4 5" key="1">
    <citation type="submission" date="2018-08" db="EMBL/GenBank/DDBJ databases">
        <title>Pseudooceanicola sediminis CY03 in the family Rhodobacteracea.</title>
        <authorList>
            <person name="Zhang Y.-J."/>
        </authorList>
    </citation>
    <scope>NUCLEOTIDE SEQUENCE [LARGE SCALE GENOMIC DNA]</scope>
    <source>
        <strain evidence="4 5">CY03</strain>
    </source>
</reference>
<evidence type="ECO:0000256" key="2">
    <source>
        <dbReference type="SAM" id="SignalP"/>
    </source>
</evidence>
<gene>
    <name evidence="4" type="ORF">DL237_02405</name>
</gene>
<comment type="caution">
    <text evidence="4">The sequence shown here is derived from an EMBL/GenBank/DDBJ whole genome shotgun (WGS) entry which is preliminary data.</text>
</comment>
<evidence type="ECO:0000313" key="5">
    <source>
        <dbReference type="Proteomes" id="UP000265848"/>
    </source>
</evidence>
<feature type="domain" description="Outer membrane protein beta-barrel" evidence="3">
    <location>
        <begin position="18"/>
        <end position="228"/>
    </location>
</feature>
<protein>
    <submittedName>
        <fullName evidence="4">Lipid A oxidase</fullName>
    </submittedName>
</protein>